<dbReference type="InterPro" id="IPR003481">
    <property type="entry name" value="FliD_N"/>
</dbReference>
<keyword evidence="8" id="KW-0282">Flagellum</keyword>
<reference evidence="8 9" key="1">
    <citation type="submission" date="2018-06" db="EMBL/GenBank/DDBJ databases">
        <authorList>
            <consortium name="Pathogen Informatics"/>
            <person name="Doyle S."/>
        </authorList>
    </citation>
    <scope>NUCLEOTIDE SEQUENCE [LARGE SCALE GENOMIC DNA]</scope>
    <source>
        <strain evidence="8 9">NCTC10738</strain>
    </source>
</reference>
<evidence type="ECO:0000313" key="9">
    <source>
        <dbReference type="Proteomes" id="UP000254069"/>
    </source>
</evidence>
<dbReference type="GO" id="GO:0005576">
    <property type="term" value="C:extracellular region"/>
    <property type="evidence" value="ECO:0007669"/>
    <property type="project" value="UniProtKB-SubCell"/>
</dbReference>
<evidence type="ECO:0000259" key="7">
    <source>
        <dbReference type="Pfam" id="PF07195"/>
    </source>
</evidence>
<keyword evidence="9" id="KW-1185">Reference proteome</keyword>
<dbReference type="Proteomes" id="UP000254069">
    <property type="component" value="Unassembled WGS sequence"/>
</dbReference>
<sequence>MISGMSGAQFAQQLISAERAGKDNLYQSSKTGYQKQLDAYTLLDKGLDRLNSKLTTLGTDAFKGNIAEVTDENIYVSSSAKAPQGNFQLSVEQLAQAHQLVKPFASEDATLPASGVIQISMGGKSMSVDLAMVNSGGSVSVSELRDIINQHPNNPGVQASLVRTGGQVQLMLTSKETGKANSISISLDGADWGMVETQAAQDAKATLNGMSITSASNMLTQVVDGVDIELRKVHEAGDSSNISIKADQEAGKEAVKAYVDTVNELLRQISQLTRGLGVDALDDSKDKDDKDSKSSKIDESQLGILKGDTSLRTLQQRLRELSFQAAPNGLTLADAGIELTRNGELKLDEKKLENALKTQPQAISDLFGAKGGMVDKVQEITKPYTRFDGYMDMKKNNLKRQLDRVEDNMERHNRMMEQRYQIYLKQFTAMETTINELNSASGLFY</sequence>
<dbReference type="GO" id="GO:0007155">
    <property type="term" value="P:cell adhesion"/>
    <property type="evidence" value="ECO:0007669"/>
    <property type="project" value="InterPro"/>
</dbReference>
<keyword evidence="4 5" id="KW-0975">Bacterial flagellum</keyword>
<proteinExistence type="inferred from homology"/>
<dbReference type="InterPro" id="IPR010809">
    <property type="entry name" value="FliD_C"/>
</dbReference>
<evidence type="ECO:0000256" key="5">
    <source>
        <dbReference type="RuleBase" id="RU362066"/>
    </source>
</evidence>
<keyword evidence="8" id="KW-0969">Cilium</keyword>
<evidence type="ECO:0000256" key="2">
    <source>
        <dbReference type="ARBA" id="ARBA00011255"/>
    </source>
</evidence>
<dbReference type="PANTHER" id="PTHR30288">
    <property type="entry name" value="FLAGELLAR CAP/ASSEMBLY PROTEIN FLID"/>
    <property type="match status" value="1"/>
</dbReference>
<dbReference type="GO" id="GO:0009421">
    <property type="term" value="C:bacterial-type flagellum filament cap"/>
    <property type="evidence" value="ECO:0007669"/>
    <property type="project" value="InterPro"/>
</dbReference>
<gene>
    <name evidence="8" type="primary">fliD_2</name>
    <name evidence="8" type="ORF">NCTC10738_01528</name>
</gene>
<dbReference type="AlphaFoldDB" id="A0A379ZE12"/>
<organism evidence="8 9">
    <name type="scientific">Shewanella algae</name>
    <dbReference type="NCBI Taxonomy" id="38313"/>
    <lineage>
        <taxon>Bacteria</taxon>
        <taxon>Pseudomonadati</taxon>
        <taxon>Pseudomonadota</taxon>
        <taxon>Gammaproteobacteria</taxon>
        <taxon>Alteromonadales</taxon>
        <taxon>Shewanellaceae</taxon>
        <taxon>Shewanella</taxon>
    </lineage>
</organism>
<keyword evidence="3" id="KW-0175">Coiled coil</keyword>
<dbReference type="InterPro" id="IPR040026">
    <property type="entry name" value="FliD"/>
</dbReference>
<dbReference type="Pfam" id="PF02465">
    <property type="entry name" value="FliD_N"/>
    <property type="match status" value="1"/>
</dbReference>
<evidence type="ECO:0000256" key="1">
    <source>
        <dbReference type="ARBA" id="ARBA00009764"/>
    </source>
</evidence>
<protein>
    <recommendedName>
        <fullName evidence="5">Flagellar hook-associated protein 2</fullName>
        <shortName evidence="5">HAP2</shortName>
    </recommendedName>
    <alternativeName>
        <fullName evidence="5">Flagellar cap protein</fullName>
    </alternativeName>
</protein>
<comment type="subunit">
    <text evidence="2 5">Homopentamer.</text>
</comment>
<feature type="domain" description="Flagellar hook-associated protein 2 C-terminal" evidence="7">
    <location>
        <begin position="200"/>
        <end position="439"/>
    </location>
</feature>
<dbReference type="GO" id="GO:0009424">
    <property type="term" value="C:bacterial-type flagellum hook"/>
    <property type="evidence" value="ECO:0007669"/>
    <property type="project" value="UniProtKB-UniRule"/>
</dbReference>
<comment type="function">
    <text evidence="5">Required for morphogenesis and for the elongation of the flagellar filament by facilitating polymerization of the flagellin monomers at the tip of growing filament. Forms a capping structure, which prevents flagellin subunits (transported through the central channel of the flagellum) from leaking out without polymerization at the distal end.</text>
</comment>
<comment type="similarity">
    <text evidence="1 5">Belongs to the FliD family.</text>
</comment>
<evidence type="ECO:0000313" key="8">
    <source>
        <dbReference type="EMBL" id="SUI60340.1"/>
    </source>
</evidence>
<evidence type="ECO:0000256" key="3">
    <source>
        <dbReference type="ARBA" id="ARBA00023054"/>
    </source>
</evidence>
<accession>A0A379ZE12</accession>
<feature type="domain" description="Flagellar hook-associated protein 2 N-terminal" evidence="6">
    <location>
        <begin position="3"/>
        <end position="98"/>
    </location>
</feature>
<evidence type="ECO:0000259" key="6">
    <source>
        <dbReference type="Pfam" id="PF02465"/>
    </source>
</evidence>
<comment type="subcellular location">
    <subcellularLocation>
        <location evidence="5">Secreted</location>
    </subcellularLocation>
    <subcellularLocation>
        <location evidence="5">Bacterial flagellum</location>
    </subcellularLocation>
</comment>
<dbReference type="PANTHER" id="PTHR30288:SF0">
    <property type="entry name" value="FLAGELLAR HOOK-ASSOCIATED PROTEIN 2"/>
    <property type="match status" value="1"/>
</dbReference>
<dbReference type="Pfam" id="PF07195">
    <property type="entry name" value="FliD_C"/>
    <property type="match status" value="1"/>
</dbReference>
<keyword evidence="5" id="KW-0964">Secreted</keyword>
<evidence type="ECO:0000256" key="4">
    <source>
        <dbReference type="ARBA" id="ARBA00023143"/>
    </source>
</evidence>
<keyword evidence="8" id="KW-0966">Cell projection</keyword>
<dbReference type="EMBL" id="UGYO01000001">
    <property type="protein sequence ID" value="SUI60340.1"/>
    <property type="molecule type" value="Genomic_DNA"/>
</dbReference>
<dbReference type="RefSeq" id="WP_115389481.1">
    <property type="nucleotide sequence ID" value="NZ_JADZHC010000092.1"/>
</dbReference>
<name>A0A379ZE12_9GAMM</name>
<dbReference type="GO" id="GO:0071973">
    <property type="term" value="P:bacterial-type flagellum-dependent cell motility"/>
    <property type="evidence" value="ECO:0007669"/>
    <property type="project" value="TreeGrafter"/>
</dbReference>